<sequence>MFSVSLLFVDFRLFQTLSKDSPRKEHFPSGSCFSYNSPHLPLLLVFCRVRAHLPGQGQKPFLFTPVWWLPSWCPLEGSLKNLSGRGPVADRRSIRCDGALGISFASSREALIQPPAPWTRANPTQRHSIL</sequence>
<dbReference type="AlphaFoldDB" id="A0A7J8IMT9"/>
<comment type="caution">
    <text evidence="1">The sequence shown here is derived from an EMBL/GenBank/DDBJ whole genome shotgun (WGS) entry which is preliminary data.</text>
</comment>
<proteinExistence type="predicted"/>
<accession>A0A7J8IMT9</accession>
<evidence type="ECO:0000313" key="1">
    <source>
        <dbReference type="EMBL" id="KAF6485601.1"/>
    </source>
</evidence>
<organism evidence="1 2">
    <name type="scientific">Rousettus aegyptiacus</name>
    <name type="common">Egyptian fruit bat</name>
    <name type="synonym">Pteropus aegyptiacus</name>
    <dbReference type="NCBI Taxonomy" id="9407"/>
    <lineage>
        <taxon>Eukaryota</taxon>
        <taxon>Metazoa</taxon>
        <taxon>Chordata</taxon>
        <taxon>Craniata</taxon>
        <taxon>Vertebrata</taxon>
        <taxon>Euteleostomi</taxon>
        <taxon>Mammalia</taxon>
        <taxon>Eutheria</taxon>
        <taxon>Laurasiatheria</taxon>
        <taxon>Chiroptera</taxon>
        <taxon>Yinpterochiroptera</taxon>
        <taxon>Pteropodoidea</taxon>
        <taxon>Pteropodidae</taxon>
        <taxon>Rousettinae</taxon>
        <taxon>Rousettus</taxon>
    </lineage>
</organism>
<dbReference type="EMBL" id="JACASE010000003">
    <property type="protein sequence ID" value="KAF6485601.1"/>
    <property type="molecule type" value="Genomic_DNA"/>
</dbReference>
<keyword evidence="2" id="KW-1185">Reference proteome</keyword>
<dbReference type="Proteomes" id="UP000593571">
    <property type="component" value="Unassembled WGS sequence"/>
</dbReference>
<protein>
    <submittedName>
        <fullName evidence="1">Uncharacterized protein</fullName>
    </submittedName>
</protein>
<gene>
    <name evidence="1" type="ORF">HJG63_010744</name>
</gene>
<reference evidence="1 2" key="1">
    <citation type="journal article" date="2020" name="Nature">
        <title>Six reference-quality genomes reveal evolution of bat adaptations.</title>
        <authorList>
            <person name="Jebb D."/>
            <person name="Huang Z."/>
            <person name="Pippel M."/>
            <person name="Hughes G.M."/>
            <person name="Lavrichenko K."/>
            <person name="Devanna P."/>
            <person name="Winkler S."/>
            <person name="Jermiin L.S."/>
            <person name="Skirmuntt E.C."/>
            <person name="Katzourakis A."/>
            <person name="Burkitt-Gray L."/>
            <person name="Ray D.A."/>
            <person name="Sullivan K.A.M."/>
            <person name="Roscito J.G."/>
            <person name="Kirilenko B.M."/>
            <person name="Davalos L.M."/>
            <person name="Corthals A.P."/>
            <person name="Power M.L."/>
            <person name="Jones G."/>
            <person name="Ransome R.D."/>
            <person name="Dechmann D.K.N."/>
            <person name="Locatelli A.G."/>
            <person name="Puechmaille S.J."/>
            <person name="Fedrigo O."/>
            <person name="Jarvis E.D."/>
            <person name="Hiller M."/>
            <person name="Vernes S.C."/>
            <person name="Myers E.W."/>
            <person name="Teeling E.C."/>
        </authorList>
    </citation>
    <scope>NUCLEOTIDE SEQUENCE [LARGE SCALE GENOMIC DNA]</scope>
    <source>
        <strain evidence="1">MRouAeg1</strain>
        <tissue evidence="1">Muscle</tissue>
    </source>
</reference>
<name>A0A7J8IMT9_ROUAE</name>
<evidence type="ECO:0000313" key="2">
    <source>
        <dbReference type="Proteomes" id="UP000593571"/>
    </source>
</evidence>